<organism evidence="1">
    <name type="scientific">marine sediment metagenome</name>
    <dbReference type="NCBI Taxonomy" id="412755"/>
    <lineage>
        <taxon>unclassified sequences</taxon>
        <taxon>metagenomes</taxon>
        <taxon>ecological metagenomes</taxon>
    </lineage>
</organism>
<accession>X1U219</accession>
<gene>
    <name evidence="1" type="ORF">S12H4_27465</name>
</gene>
<sequence>CGEKKWIIDNQGIICHKCGNKYALVGRDMQNGKWHDLFISPENFAEQRKFVRKLENEEIQNLLSDS</sequence>
<comment type="caution">
    <text evidence="1">The sequence shown here is derived from an EMBL/GenBank/DDBJ whole genome shotgun (WGS) entry which is preliminary data.</text>
</comment>
<evidence type="ECO:0000313" key="1">
    <source>
        <dbReference type="EMBL" id="GAI97661.1"/>
    </source>
</evidence>
<feature type="non-terminal residue" evidence="1">
    <location>
        <position position="1"/>
    </location>
</feature>
<proteinExistence type="predicted"/>
<name>X1U219_9ZZZZ</name>
<dbReference type="AlphaFoldDB" id="X1U219"/>
<protein>
    <submittedName>
        <fullName evidence="1">Uncharacterized protein</fullName>
    </submittedName>
</protein>
<reference evidence="1" key="1">
    <citation type="journal article" date="2014" name="Front. Microbiol.">
        <title>High frequency of phylogenetically diverse reductive dehalogenase-homologous genes in deep subseafloor sedimentary metagenomes.</title>
        <authorList>
            <person name="Kawai M."/>
            <person name="Futagami T."/>
            <person name="Toyoda A."/>
            <person name="Takaki Y."/>
            <person name="Nishi S."/>
            <person name="Hori S."/>
            <person name="Arai W."/>
            <person name="Tsubouchi T."/>
            <person name="Morono Y."/>
            <person name="Uchiyama I."/>
            <person name="Ito T."/>
            <person name="Fujiyama A."/>
            <person name="Inagaki F."/>
            <person name="Takami H."/>
        </authorList>
    </citation>
    <scope>NUCLEOTIDE SEQUENCE</scope>
    <source>
        <strain evidence="1">Expedition CK06-06</strain>
    </source>
</reference>
<dbReference type="EMBL" id="BARW01015683">
    <property type="protein sequence ID" value="GAI97661.1"/>
    <property type="molecule type" value="Genomic_DNA"/>
</dbReference>